<reference evidence="2" key="1">
    <citation type="submission" date="2020-12" db="UniProtKB">
        <authorList>
            <consortium name="WormBaseParasite"/>
        </authorList>
    </citation>
    <scope>IDENTIFICATION</scope>
    <source>
        <strain evidence="2">MHco3</strain>
    </source>
</reference>
<dbReference type="OrthoDB" id="5857754at2759"/>
<evidence type="ECO:0000313" key="1">
    <source>
        <dbReference type="Proteomes" id="UP000025227"/>
    </source>
</evidence>
<accession>A0A7I4XYR8</accession>
<sequence>MTAKLVVEPDDVQAAWFDEERSAVMLFSPARYVEWMDALRWMNAWFLVVQALAKGVELYVLPGPKDDRSWGTAVDLLRNFAEETVLQRPSLKQRIHCLLPLKSEEHMSVAPSKILADKMNLATGPYFTQSAAKRFCTATSLQFDNQAAGRSART</sequence>
<dbReference type="WBParaSite" id="HCON_00025660-00001">
    <property type="protein sequence ID" value="HCON_00025660-00001"/>
    <property type="gene ID" value="HCON_00025660"/>
</dbReference>
<protein>
    <submittedName>
        <fullName evidence="2">Flavoprotein domain-containing protein</fullName>
    </submittedName>
</protein>
<name>A0A7I4XYR8_HAECO</name>
<organism evidence="1 2">
    <name type="scientific">Haemonchus contortus</name>
    <name type="common">Barber pole worm</name>
    <dbReference type="NCBI Taxonomy" id="6289"/>
    <lineage>
        <taxon>Eukaryota</taxon>
        <taxon>Metazoa</taxon>
        <taxon>Ecdysozoa</taxon>
        <taxon>Nematoda</taxon>
        <taxon>Chromadorea</taxon>
        <taxon>Rhabditida</taxon>
        <taxon>Rhabditina</taxon>
        <taxon>Rhabditomorpha</taxon>
        <taxon>Strongyloidea</taxon>
        <taxon>Trichostrongylidae</taxon>
        <taxon>Haemonchus</taxon>
    </lineage>
</organism>
<proteinExistence type="predicted"/>
<dbReference type="AlphaFoldDB" id="A0A7I4XYR8"/>
<keyword evidence="1" id="KW-1185">Reference proteome</keyword>
<dbReference type="Proteomes" id="UP000025227">
    <property type="component" value="Unplaced"/>
</dbReference>
<evidence type="ECO:0000313" key="2">
    <source>
        <dbReference type="WBParaSite" id="HCON_00025660-00001"/>
    </source>
</evidence>